<proteinExistence type="predicted"/>
<name>A0A812L8W3_9DINO</name>
<dbReference type="Proteomes" id="UP000604046">
    <property type="component" value="Unassembled WGS sequence"/>
</dbReference>
<reference evidence="1" key="1">
    <citation type="submission" date="2021-02" db="EMBL/GenBank/DDBJ databases">
        <authorList>
            <person name="Dougan E. K."/>
            <person name="Rhodes N."/>
            <person name="Thang M."/>
            <person name="Chan C."/>
        </authorList>
    </citation>
    <scope>NUCLEOTIDE SEQUENCE</scope>
</reference>
<organism evidence="1 2">
    <name type="scientific">Symbiodinium natans</name>
    <dbReference type="NCBI Taxonomy" id="878477"/>
    <lineage>
        <taxon>Eukaryota</taxon>
        <taxon>Sar</taxon>
        <taxon>Alveolata</taxon>
        <taxon>Dinophyceae</taxon>
        <taxon>Suessiales</taxon>
        <taxon>Symbiodiniaceae</taxon>
        <taxon>Symbiodinium</taxon>
    </lineage>
</organism>
<comment type="caution">
    <text evidence="1">The sequence shown here is derived from an EMBL/GenBank/DDBJ whole genome shotgun (WGS) entry which is preliminary data.</text>
</comment>
<gene>
    <name evidence="1" type="primary">UVR8</name>
    <name evidence="1" type="ORF">SNAT2548_LOCUS11193</name>
</gene>
<evidence type="ECO:0000313" key="2">
    <source>
        <dbReference type="Proteomes" id="UP000604046"/>
    </source>
</evidence>
<dbReference type="Gene3D" id="3.80.10.10">
    <property type="entry name" value="Ribonuclease Inhibitor"/>
    <property type="match status" value="1"/>
</dbReference>
<dbReference type="SUPFAM" id="SSF52047">
    <property type="entry name" value="RNI-like"/>
    <property type="match status" value="1"/>
</dbReference>
<keyword evidence="2" id="KW-1185">Reference proteome</keyword>
<dbReference type="AlphaFoldDB" id="A0A812L8W3"/>
<sequence length="556" mass="63105">MQPWPRRQEAEAAVLSSGEPALVPAEELRGLQYEGSFHGFWAKRGAPDEHCVHFGSISHCWESMEHPDPWGFQLEEAISRFKEKEGDRSKVWLFVDYMSLYQYKRDEDQQRHFKRALESMHILYAHEVVRVEIVHKLTPPDRKAVVERVRPTIHVYQENCGRVVETPIYDLTANSVPYTERGWCQAEKEWANLRETFSGNVPLPPELFSKQMDLLKFTHRNDADLVKKLQEEVFHIKVNATTKLNLKLSRHEVPILCQALKSYTNLEMVIVRDTPLGCAGAVAVLETGARHIFLDACDLGDDEARAMAEVLRQTPSVENLTLRNTQISRTGVKELEDAVHVFNAVALDIHADEAAVSAEGRGSEGAWDMDVRKMHWYSHYRHTVFAMIQACHDEGAEGIVLMAVAPELQNVVTLKEWPCLEEDLPVAYNGRKYPFFDSEGREVIPFSMITFRRVSLSDLREELEMATRRGKYAIIASCSETHFQEAEKAIHQHNADRLPGHGLAKRAWATAWDVYGGSATHPAPPADPRPAFAQRPSIGSASSYRGRFSQMHSSAL</sequence>
<dbReference type="OrthoDB" id="418508at2759"/>
<evidence type="ECO:0000313" key="1">
    <source>
        <dbReference type="EMBL" id="CAE7242793.1"/>
    </source>
</evidence>
<dbReference type="EMBL" id="CAJNDS010000990">
    <property type="protein sequence ID" value="CAE7242793.1"/>
    <property type="molecule type" value="Genomic_DNA"/>
</dbReference>
<dbReference type="InterPro" id="IPR032675">
    <property type="entry name" value="LRR_dom_sf"/>
</dbReference>
<accession>A0A812L8W3</accession>
<protein>
    <submittedName>
        <fullName evidence="1">UVR8 protein</fullName>
    </submittedName>
</protein>